<reference evidence="1 2" key="1">
    <citation type="journal article" date="2015" name="Nat. Commun.">
        <title>Lucilia cuprina genome unlocks parasitic fly biology to underpin future interventions.</title>
        <authorList>
            <person name="Anstead C.A."/>
            <person name="Korhonen P.K."/>
            <person name="Young N.D."/>
            <person name="Hall R.S."/>
            <person name="Jex A.R."/>
            <person name="Murali S.C."/>
            <person name="Hughes D.S."/>
            <person name="Lee S.F."/>
            <person name="Perry T."/>
            <person name="Stroehlein A.J."/>
            <person name="Ansell B.R."/>
            <person name="Breugelmans B."/>
            <person name="Hofmann A."/>
            <person name="Qu J."/>
            <person name="Dugan S."/>
            <person name="Lee S.L."/>
            <person name="Chao H."/>
            <person name="Dinh H."/>
            <person name="Han Y."/>
            <person name="Doddapaneni H.V."/>
            <person name="Worley K.C."/>
            <person name="Muzny D.M."/>
            <person name="Ioannidis P."/>
            <person name="Waterhouse R.M."/>
            <person name="Zdobnov E.M."/>
            <person name="James P.J."/>
            <person name="Bagnall N.H."/>
            <person name="Kotze A.C."/>
            <person name="Gibbs R.A."/>
            <person name="Richards S."/>
            <person name="Batterham P."/>
            <person name="Gasser R.B."/>
        </authorList>
    </citation>
    <scope>NUCLEOTIDE SEQUENCE [LARGE SCALE GENOMIC DNA]</scope>
    <source>
        <strain evidence="1 2">LS</strain>
        <tissue evidence="1">Full body</tissue>
    </source>
</reference>
<keyword evidence="2" id="KW-1185">Reference proteome</keyword>
<accession>A0A0L0CC60</accession>
<dbReference type="AlphaFoldDB" id="A0A0L0CC60"/>
<comment type="caution">
    <text evidence="1">The sequence shown here is derived from an EMBL/GenBank/DDBJ whole genome shotgun (WGS) entry which is preliminary data.</text>
</comment>
<dbReference type="EMBL" id="JRES01000589">
    <property type="protein sequence ID" value="KNC30008.1"/>
    <property type="molecule type" value="Genomic_DNA"/>
</dbReference>
<protein>
    <submittedName>
        <fullName evidence="1">Uncharacterized protein</fullName>
    </submittedName>
</protein>
<evidence type="ECO:0000313" key="2">
    <source>
        <dbReference type="Proteomes" id="UP000037069"/>
    </source>
</evidence>
<sequence length="153" mass="17670">MISGWTRCTTTLRPNLSFTDTSSPTYPNFTLAATFFLSATNGVRITATSLRRRGLNSCTRTPKVGPTSFTASFQRFHLLWQIGSWRDNRNSRDYNSSLKSRRGPRCHHRSHSDLEDGLTCLQNLQLHLQFLVLSHQVKNQRHEPFRVFQDFPN</sequence>
<evidence type="ECO:0000313" key="1">
    <source>
        <dbReference type="EMBL" id="KNC30008.1"/>
    </source>
</evidence>
<proteinExistence type="predicted"/>
<organism evidence="1 2">
    <name type="scientific">Lucilia cuprina</name>
    <name type="common">Green bottle fly</name>
    <name type="synonym">Australian sheep blowfly</name>
    <dbReference type="NCBI Taxonomy" id="7375"/>
    <lineage>
        <taxon>Eukaryota</taxon>
        <taxon>Metazoa</taxon>
        <taxon>Ecdysozoa</taxon>
        <taxon>Arthropoda</taxon>
        <taxon>Hexapoda</taxon>
        <taxon>Insecta</taxon>
        <taxon>Pterygota</taxon>
        <taxon>Neoptera</taxon>
        <taxon>Endopterygota</taxon>
        <taxon>Diptera</taxon>
        <taxon>Brachycera</taxon>
        <taxon>Muscomorpha</taxon>
        <taxon>Oestroidea</taxon>
        <taxon>Calliphoridae</taxon>
        <taxon>Luciliinae</taxon>
        <taxon>Lucilia</taxon>
    </lineage>
</organism>
<dbReference type="Proteomes" id="UP000037069">
    <property type="component" value="Unassembled WGS sequence"/>
</dbReference>
<gene>
    <name evidence="1" type="ORF">FF38_06109</name>
</gene>
<name>A0A0L0CC60_LUCCU</name>